<dbReference type="EMBL" id="KN831963">
    <property type="protein sequence ID" value="KIO06489.1"/>
    <property type="molecule type" value="Genomic_DNA"/>
</dbReference>
<sequence length="96" mass="10894">MQPGSKEMWADIEGDKQLDIEDEPQLNVEEEALVDDEDIVIFEGGTWITHKKLNRMDGSSTPAQDITMQVNFLEDLQNVQEPSPLPITHESSNLRD</sequence>
<evidence type="ECO:0000313" key="2">
    <source>
        <dbReference type="EMBL" id="KIO06489.1"/>
    </source>
</evidence>
<reference evidence="3" key="2">
    <citation type="submission" date="2015-01" db="EMBL/GenBank/DDBJ databases">
        <title>Evolutionary Origins and Diversification of the Mycorrhizal Mutualists.</title>
        <authorList>
            <consortium name="DOE Joint Genome Institute"/>
            <consortium name="Mycorrhizal Genomics Consortium"/>
            <person name="Kohler A."/>
            <person name="Kuo A."/>
            <person name="Nagy L.G."/>
            <person name="Floudas D."/>
            <person name="Copeland A."/>
            <person name="Barry K.W."/>
            <person name="Cichocki N."/>
            <person name="Veneault-Fourrey C."/>
            <person name="LaButti K."/>
            <person name="Lindquist E.A."/>
            <person name="Lipzen A."/>
            <person name="Lundell T."/>
            <person name="Morin E."/>
            <person name="Murat C."/>
            <person name="Riley R."/>
            <person name="Ohm R."/>
            <person name="Sun H."/>
            <person name="Tunlid A."/>
            <person name="Henrissat B."/>
            <person name="Grigoriev I.V."/>
            <person name="Hibbett D.S."/>
            <person name="Martin F."/>
        </authorList>
    </citation>
    <scope>NUCLEOTIDE SEQUENCE [LARGE SCALE GENOMIC DNA]</scope>
    <source>
        <strain evidence="3">Marx 270</strain>
    </source>
</reference>
<gene>
    <name evidence="2" type="ORF">M404DRAFT_24696</name>
</gene>
<evidence type="ECO:0000313" key="3">
    <source>
        <dbReference type="Proteomes" id="UP000054217"/>
    </source>
</evidence>
<reference evidence="2 3" key="1">
    <citation type="submission" date="2014-04" db="EMBL/GenBank/DDBJ databases">
        <authorList>
            <consortium name="DOE Joint Genome Institute"/>
            <person name="Kuo A."/>
            <person name="Kohler A."/>
            <person name="Costa M.D."/>
            <person name="Nagy L.G."/>
            <person name="Floudas D."/>
            <person name="Copeland A."/>
            <person name="Barry K.W."/>
            <person name="Cichocki N."/>
            <person name="Veneault-Fourrey C."/>
            <person name="LaButti K."/>
            <person name="Lindquist E.A."/>
            <person name="Lipzen A."/>
            <person name="Lundell T."/>
            <person name="Morin E."/>
            <person name="Murat C."/>
            <person name="Sun H."/>
            <person name="Tunlid A."/>
            <person name="Henrissat B."/>
            <person name="Grigoriev I.V."/>
            <person name="Hibbett D.S."/>
            <person name="Martin F."/>
            <person name="Nordberg H.P."/>
            <person name="Cantor M.N."/>
            <person name="Hua S.X."/>
        </authorList>
    </citation>
    <scope>NUCLEOTIDE SEQUENCE [LARGE SCALE GENOMIC DNA]</scope>
    <source>
        <strain evidence="2 3">Marx 270</strain>
    </source>
</reference>
<protein>
    <submittedName>
        <fullName evidence="2">Uncharacterized protein</fullName>
    </submittedName>
</protein>
<accession>A0A0C3PF11</accession>
<name>A0A0C3PF11_PISTI</name>
<dbReference type="Proteomes" id="UP000054217">
    <property type="component" value="Unassembled WGS sequence"/>
</dbReference>
<proteinExistence type="predicted"/>
<feature type="region of interest" description="Disordered" evidence="1">
    <location>
        <begin position="1"/>
        <end position="23"/>
    </location>
</feature>
<organism evidence="2 3">
    <name type="scientific">Pisolithus tinctorius Marx 270</name>
    <dbReference type="NCBI Taxonomy" id="870435"/>
    <lineage>
        <taxon>Eukaryota</taxon>
        <taxon>Fungi</taxon>
        <taxon>Dikarya</taxon>
        <taxon>Basidiomycota</taxon>
        <taxon>Agaricomycotina</taxon>
        <taxon>Agaricomycetes</taxon>
        <taxon>Agaricomycetidae</taxon>
        <taxon>Boletales</taxon>
        <taxon>Sclerodermatineae</taxon>
        <taxon>Pisolithaceae</taxon>
        <taxon>Pisolithus</taxon>
    </lineage>
</organism>
<keyword evidence="3" id="KW-1185">Reference proteome</keyword>
<dbReference type="InParanoid" id="A0A0C3PF11"/>
<dbReference type="AlphaFoldDB" id="A0A0C3PF11"/>
<evidence type="ECO:0000256" key="1">
    <source>
        <dbReference type="SAM" id="MobiDB-lite"/>
    </source>
</evidence>
<dbReference type="HOGENOM" id="CLU_2360575_0_0_1"/>